<dbReference type="GO" id="GO:0009446">
    <property type="term" value="P:putrescine biosynthetic process"/>
    <property type="evidence" value="ECO:0007669"/>
    <property type="project" value="InterPro"/>
</dbReference>
<name>A0A1B4XHN1_9GAMM</name>
<dbReference type="PANTHER" id="PTHR31377">
    <property type="entry name" value="AGMATINE DEIMINASE-RELATED"/>
    <property type="match status" value="1"/>
</dbReference>
<dbReference type="PANTHER" id="PTHR31377:SF0">
    <property type="entry name" value="AGMATINE DEIMINASE-RELATED"/>
    <property type="match status" value="1"/>
</dbReference>
<reference evidence="2 3" key="1">
    <citation type="submission" date="2015-05" db="EMBL/GenBank/DDBJ databases">
        <title>Complete genome sequence of a sulfur-oxidizing gammaproteobacterium strain HA5.</title>
        <authorList>
            <person name="Miura A."/>
            <person name="Kojima H."/>
            <person name="Fukui M."/>
        </authorList>
    </citation>
    <scope>NUCLEOTIDE SEQUENCE [LARGE SCALE GENOMIC DNA]</scope>
    <source>
        <strain evidence="2 3">HA5</strain>
    </source>
</reference>
<organism evidence="2 3">
    <name type="scientific">Sulfuricaulis limicola</name>
    <dbReference type="NCBI Taxonomy" id="1620215"/>
    <lineage>
        <taxon>Bacteria</taxon>
        <taxon>Pseudomonadati</taxon>
        <taxon>Pseudomonadota</taxon>
        <taxon>Gammaproteobacteria</taxon>
        <taxon>Acidiferrobacterales</taxon>
        <taxon>Acidiferrobacteraceae</taxon>
        <taxon>Sulfuricaulis</taxon>
    </lineage>
</organism>
<proteinExistence type="predicted"/>
<dbReference type="EMBL" id="AP014879">
    <property type="protein sequence ID" value="BAV34305.1"/>
    <property type="molecule type" value="Genomic_DNA"/>
</dbReference>
<dbReference type="SUPFAM" id="SSF55909">
    <property type="entry name" value="Pentein"/>
    <property type="match status" value="1"/>
</dbReference>
<dbReference type="GO" id="GO:0047632">
    <property type="term" value="F:agmatine deiminase activity"/>
    <property type="evidence" value="ECO:0007669"/>
    <property type="project" value="TreeGrafter"/>
</dbReference>
<evidence type="ECO:0000313" key="3">
    <source>
        <dbReference type="Proteomes" id="UP000243180"/>
    </source>
</evidence>
<dbReference type="GO" id="GO:0004668">
    <property type="term" value="F:protein-arginine deiminase activity"/>
    <property type="evidence" value="ECO:0007669"/>
    <property type="project" value="InterPro"/>
</dbReference>
<dbReference type="KEGG" id="slim:SCL_2014"/>
<dbReference type="AlphaFoldDB" id="A0A1B4XHN1"/>
<keyword evidence="3" id="KW-1185">Reference proteome</keyword>
<keyword evidence="1" id="KW-0378">Hydrolase</keyword>
<dbReference type="InParanoid" id="A0A1B4XHN1"/>
<evidence type="ECO:0000256" key="1">
    <source>
        <dbReference type="ARBA" id="ARBA00022801"/>
    </source>
</evidence>
<dbReference type="InterPro" id="IPR007466">
    <property type="entry name" value="Peptidyl-Arg-deiminase_porph"/>
</dbReference>
<accession>A0A1B4XHN1</accession>
<gene>
    <name evidence="2" type="ORF">SCL_2014</name>
</gene>
<dbReference type="Gene3D" id="3.75.10.10">
    <property type="entry name" value="L-arginine/glycine Amidinotransferase, Chain A"/>
    <property type="match status" value="1"/>
</dbReference>
<protein>
    <submittedName>
        <fullName evidence="2">Agmatine deiminase</fullName>
    </submittedName>
</protein>
<evidence type="ECO:0000313" key="2">
    <source>
        <dbReference type="EMBL" id="BAV34305.1"/>
    </source>
</evidence>
<dbReference type="Proteomes" id="UP000243180">
    <property type="component" value="Chromosome"/>
</dbReference>
<dbReference type="RefSeq" id="WP_096361064.1">
    <property type="nucleotide sequence ID" value="NZ_AP014879.1"/>
</dbReference>
<dbReference type="OrthoDB" id="9808013at2"/>
<sequence length="347" mass="39044">MAETCRKYLPPEWAPQSGVMLTWPHVHGDWARRLKQVEPVFTDIARQVARREKVLISCYDRAHREYVGELLTAAGVDMGRVMLRTVPSNDTWARDHGPLTVVCSGEPVLLDFGFNGWGGKYGYELDNQINRRLYAADAFGQTPMQTVDMVLEGGSIEADGSGTLLTTARCLLAPTRNPKLSKQQIEKRLMEFLGINRILWLQHGYLAGDDTDSHIDTLARLCDSRTIAYVRCDDADDEHYAELKAMEEELKALRAADGRPYRLVPLPWPRAKFDEDGNRLPATYANFLIINGAVLVPTYQDPADSEALARVQECFPDREMVAVDCLPLIYQFGSLHCVTMQLPESVL</sequence>
<dbReference type="Pfam" id="PF04371">
    <property type="entry name" value="PAD_porph"/>
    <property type="match status" value="1"/>
</dbReference>